<protein>
    <submittedName>
        <fullName evidence="1">Uncharacterized protein</fullName>
    </submittedName>
</protein>
<dbReference type="AlphaFoldDB" id="A0A834HP44"/>
<name>A0A834HP44_RHYFE</name>
<gene>
    <name evidence="1" type="ORF">GWI33_020694</name>
</gene>
<organism evidence="1 2">
    <name type="scientific">Rhynchophorus ferrugineus</name>
    <name type="common">Red palm weevil</name>
    <name type="synonym">Curculio ferrugineus</name>
    <dbReference type="NCBI Taxonomy" id="354439"/>
    <lineage>
        <taxon>Eukaryota</taxon>
        <taxon>Metazoa</taxon>
        <taxon>Ecdysozoa</taxon>
        <taxon>Arthropoda</taxon>
        <taxon>Hexapoda</taxon>
        <taxon>Insecta</taxon>
        <taxon>Pterygota</taxon>
        <taxon>Neoptera</taxon>
        <taxon>Endopterygota</taxon>
        <taxon>Coleoptera</taxon>
        <taxon>Polyphaga</taxon>
        <taxon>Cucujiformia</taxon>
        <taxon>Curculionidae</taxon>
        <taxon>Dryophthorinae</taxon>
        <taxon>Rhynchophorus</taxon>
    </lineage>
</organism>
<dbReference type="EMBL" id="JAACXV010014582">
    <property type="protein sequence ID" value="KAF7265955.1"/>
    <property type="molecule type" value="Genomic_DNA"/>
</dbReference>
<reference evidence="1" key="1">
    <citation type="submission" date="2020-08" db="EMBL/GenBank/DDBJ databases">
        <title>Genome sequencing and assembly of the red palm weevil Rhynchophorus ferrugineus.</title>
        <authorList>
            <person name="Dias G.B."/>
            <person name="Bergman C.M."/>
            <person name="Manee M."/>
        </authorList>
    </citation>
    <scope>NUCLEOTIDE SEQUENCE</scope>
    <source>
        <strain evidence="1">AA-2017</strain>
        <tissue evidence="1">Whole larva</tissue>
    </source>
</reference>
<evidence type="ECO:0000313" key="2">
    <source>
        <dbReference type="Proteomes" id="UP000625711"/>
    </source>
</evidence>
<proteinExistence type="predicted"/>
<accession>A0A834HP44</accession>
<dbReference type="Proteomes" id="UP000625711">
    <property type="component" value="Unassembled WGS sequence"/>
</dbReference>
<evidence type="ECO:0000313" key="1">
    <source>
        <dbReference type="EMBL" id="KAF7265955.1"/>
    </source>
</evidence>
<sequence>MKNAPIVKLILLGVGFNDPLPPFFRHFPYDPDRYQFVPFLLPPHPVFHQLMTPYKPFKLFNGSFGSLGRRQLM</sequence>
<comment type="caution">
    <text evidence="1">The sequence shown here is derived from an EMBL/GenBank/DDBJ whole genome shotgun (WGS) entry which is preliminary data.</text>
</comment>
<keyword evidence="2" id="KW-1185">Reference proteome</keyword>